<dbReference type="InterPro" id="IPR006062">
    <property type="entry name" value="His_biosynth"/>
</dbReference>
<dbReference type="PANTHER" id="PTHR43090:SF2">
    <property type="entry name" value="1-(5-PHOSPHORIBOSYL)-5-[(5-PHOSPHORIBOSYLAMINO)METHYLIDENEAMINO] IMIDAZOLE-4-CARBOXAMIDE ISOMERASE"/>
    <property type="match status" value="1"/>
</dbReference>
<sequence>METMLGTRPYLGETVYATNHLSSAVTSQTGRTAGTSSGTRSFLAAVKEALKVGGGIKGSNSKSWIEAGAERHLDSTLRALDQDRSKLMVDLSCRRTGDSWFVAMNEWQTVTEFEVNEEHVRKLKQYCSEFLIHAADVEGLQKGIDEDLCTLPITYAGGAKSVNDLQHVKELSSGRTDLTIGSALDIFGSKLVSFDECVKFNQGQGNT</sequence>
<evidence type="ECO:0008006" key="5">
    <source>
        <dbReference type="Google" id="ProtNLM"/>
    </source>
</evidence>
<protein>
    <recommendedName>
        <fullName evidence="5">Phosphoribosylformimino-5-aminoimidazole carboxamide ribotide isomerase</fullName>
    </recommendedName>
</protein>
<comment type="caution">
    <text evidence="3">The sequence shown here is derived from an EMBL/GenBank/DDBJ whole genome shotgun (WGS) entry which is preliminary data.</text>
</comment>
<evidence type="ECO:0000256" key="1">
    <source>
        <dbReference type="ARBA" id="ARBA00009667"/>
    </source>
</evidence>
<dbReference type="GO" id="GO:0003949">
    <property type="term" value="F:1-(5-phosphoribosyl)-5-[(5-phosphoribosylamino)methylideneamino]imidazole-4-carboxamide isomerase activity"/>
    <property type="evidence" value="ECO:0007669"/>
    <property type="project" value="InterPro"/>
</dbReference>
<dbReference type="SUPFAM" id="SSF51366">
    <property type="entry name" value="Ribulose-phoshate binding barrel"/>
    <property type="match status" value="1"/>
</dbReference>
<accession>A0A9P4QAY5</accession>
<reference evidence="3" key="1">
    <citation type="journal article" date="2020" name="Stud. Mycol.">
        <title>101 Dothideomycetes genomes: a test case for predicting lifestyles and emergence of pathogens.</title>
        <authorList>
            <person name="Haridas S."/>
            <person name="Albert R."/>
            <person name="Binder M."/>
            <person name="Bloem J."/>
            <person name="Labutti K."/>
            <person name="Salamov A."/>
            <person name="Andreopoulos B."/>
            <person name="Baker S."/>
            <person name="Barry K."/>
            <person name="Bills G."/>
            <person name="Bluhm B."/>
            <person name="Cannon C."/>
            <person name="Castanera R."/>
            <person name="Culley D."/>
            <person name="Daum C."/>
            <person name="Ezra D."/>
            <person name="Gonzalez J."/>
            <person name="Henrissat B."/>
            <person name="Kuo A."/>
            <person name="Liang C."/>
            <person name="Lipzen A."/>
            <person name="Lutzoni F."/>
            <person name="Magnuson J."/>
            <person name="Mondo S."/>
            <person name="Nolan M."/>
            <person name="Ohm R."/>
            <person name="Pangilinan J."/>
            <person name="Park H.-J."/>
            <person name="Ramirez L."/>
            <person name="Alfaro M."/>
            <person name="Sun H."/>
            <person name="Tritt A."/>
            <person name="Yoshinaga Y."/>
            <person name="Zwiers L.-H."/>
            <person name="Turgeon B."/>
            <person name="Goodwin S."/>
            <person name="Spatafora J."/>
            <person name="Crous P."/>
            <person name="Grigoriev I."/>
        </authorList>
    </citation>
    <scope>NUCLEOTIDE SEQUENCE</scope>
    <source>
        <strain evidence="3">CBS 116435</strain>
    </source>
</reference>
<gene>
    <name evidence="3" type="ORF">K431DRAFT_318685</name>
</gene>
<evidence type="ECO:0000313" key="4">
    <source>
        <dbReference type="Proteomes" id="UP000799441"/>
    </source>
</evidence>
<keyword evidence="2" id="KW-0368">Histidine biosynthesis</keyword>
<dbReference type="Pfam" id="PF00977">
    <property type="entry name" value="His_biosynth"/>
    <property type="match status" value="1"/>
</dbReference>
<dbReference type="Gene3D" id="3.20.20.70">
    <property type="entry name" value="Aldolase class I"/>
    <property type="match status" value="1"/>
</dbReference>
<organism evidence="3 4">
    <name type="scientific">Polychaeton citri CBS 116435</name>
    <dbReference type="NCBI Taxonomy" id="1314669"/>
    <lineage>
        <taxon>Eukaryota</taxon>
        <taxon>Fungi</taxon>
        <taxon>Dikarya</taxon>
        <taxon>Ascomycota</taxon>
        <taxon>Pezizomycotina</taxon>
        <taxon>Dothideomycetes</taxon>
        <taxon>Dothideomycetidae</taxon>
        <taxon>Capnodiales</taxon>
        <taxon>Capnodiaceae</taxon>
        <taxon>Polychaeton</taxon>
    </lineage>
</organism>
<dbReference type="GO" id="GO:0000105">
    <property type="term" value="P:L-histidine biosynthetic process"/>
    <property type="evidence" value="ECO:0007669"/>
    <property type="project" value="UniProtKB-KW"/>
</dbReference>
<name>A0A9P4QAY5_9PEZI</name>
<dbReference type="OrthoDB" id="446074at2759"/>
<dbReference type="InterPro" id="IPR044524">
    <property type="entry name" value="Isoase_HisA-like"/>
</dbReference>
<dbReference type="AlphaFoldDB" id="A0A9P4QAY5"/>
<keyword evidence="4" id="KW-1185">Reference proteome</keyword>
<evidence type="ECO:0000256" key="2">
    <source>
        <dbReference type="RuleBase" id="RU003657"/>
    </source>
</evidence>
<dbReference type="InterPro" id="IPR011060">
    <property type="entry name" value="RibuloseP-bd_barrel"/>
</dbReference>
<evidence type="ECO:0000313" key="3">
    <source>
        <dbReference type="EMBL" id="KAF2723843.1"/>
    </source>
</evidence>
<dbReference type="EMBL" id="MU003774">
    <property type="protein sequence ID" value="KAF2723843.1"/>
    <property type="molecule type" value="Genomic_DNA"/>
</dbReference>
<comment type="similarity">
    <text evidence="1 2">Belongs to the HisA/HisF family.</text>
</comment>
<dbReference type="GO" id="GO:0005737">
    <property type="term" value="C:cytoplasm"/>
    <property type="evidence" value="ECO:0007669"/>
    <property type="project" value="TreeGrafter"/>
</dbReference>
<dbReference type="InterPro" id="IPR013785">
    <property type="entry name" value="Aldolase_TIM"/>
</dbReference>
<dbReference type="PANTHER" id="PTHR43090">
    <property type="entry name" value="1-(5-PHOSPHORIBOSYL)-5-[(5-PHOSPHORIBOSYLAMINO)METHYLIDENEAMINO] IMIDAZOLE-4-CARBOXAMIDE ISOMERASE"/>
    <property type="match status" value="1"/>
</dbReference>
<dbReference type="GO" id="GO:0000162">
    <property type="term" value="P:L-tryptophan biosynthetic process"/>
    <property type="evidence" value="ECO:0007669"/>
    <property type="project" value="TreeGrafter"/>
</dbReference>
<dbReference type="Proteomes" id="UP000799441">
    <property type="component" value="Unassembled WGS sequence"/>
</dbReference>
<keyword evidence="2" id="KW-0028">Amino-acid biosynthesis</keyword>
<proteinExistence type="inferred from homology"/>